<dbReference type="EMBL" id="CP043550">
    <property type="protein sequence ID" value="QEO57361.1"/>
    <property type="molecule type" value="Genomic_DNA"/>
</dbReference>
<keyword evidence="1" id="KW-0812">Transmembrane</keyword>
<evidence type="ECO:0000313" key="3">
    <source>
        <dbReference type="Proteomes" id="UP000322509"/>
    </source>
</evidence>
<dbReference type="RefSeq" id="WP_149368588.1">
    <property type="nucleotide sequence ID" value="NZ_CP043550.1"/>
</dbReference>
<organism evidence="2 3">
    <name type="scientific">Francisella marina</name>
    <dbReference type="NCBI Taxonomy" id="2249302"/>
    <lineage>
        <taxon>Bacteria</taxon>
        <taxon>Pseudomonadati</taxon>
        <taxon>Pseudomonadota</taxon>
        <taxon>Gammaproteobacteria</taxon>
        <taxon>Thiotrichales</taxon>
        <taxon>Francisellaceae</taxon>
        <taxon>Francisella</taxon>
    </lineage>
</organism>
<keyword evidence="3" id="KW-1185">Reference proteome</keyword>
<keyword evidence="1" id="KW-0472">Membrane</keyword>
<sequence length="385" mass="44173">MIRVLKLIIVVALATLIGIWATKNHGYIMLVMADKAIKVNLVAFVFIVFALLFALVFGFRIIKLSFQFPYLLFNWLIGLFTVNKQERFADLFADMVLENNRITNKLSVSSIAKISPRSFKDYVLFRKICMIANSKDIKELDKALKQINGDTIVYKFFEVYKLYLVQKLSEARTKVSLLLERNNCRFLPNIANLAGDIALADEDAVFALKVLEKYDVYLKQDLGEKLIVLALRKAKDVDELSDIYNKAETTNTISRVYLEQLVDFEEVVLAEKFAKKQLAGGNILPEMLKIYANAFSIPIAKLSEKVLDRANHDYDSILMLLELATIKSDNYSFKIAYDYIERHIKDLLSTTQLERYHHILCKFFIKNGDVAGIDISATQLIYRNN</sequence>
<gene>
    <name evidence="2" type="ORF">F0R74_05650</name>
</gene>
<proteinExistence type="predicted"/>
<dbReference type="Proteomes" id="UP000322509">
    <property type="component" value="Chromosome"/>
</dbReference>
<protein>
    <submittedName>
        <fullName evidence="2">Heme biosynthesis protein HemY</fullName>
    </submittedName>
</protein>
<reference evidence="2 3" key="1">
    <citation type="submission" date="2019-09" db="EMBL/GenBank/DDBJ databases">
        <title>Complete genome sequence of Francisella marina E103-15.</title>
        <authorList>
            <person name="Tekedar H.C."/>
            <person name="Griffin M.J."/>
            <person name="Waldbieser G.C."/>
            <person name="Soto E."/>
        </authorList>
    </citation>
    <scope>NUCLEOTIDE SEQUENCE [LARGE SCALE GENOMIC DNA]</scope>
    <source>
        <strain evidence="2 3">E103-15</strain>
    </source>
</reference>
<feature type="transmembrane region" description="Helical" evidence="1">
    <location>
        <begin position="37"/>
        <end position="57"/>
    </location>
</feature>
<accession>A0ABX5ZFZ3</accession>
<evidence type="ECO:0000313" key="2">
    <source>
        <dbReference type="EMBL" id="QEO57361.1"/>
    </source>
</evidence>
<name>A0ABX5ZFZ3_9GAMM</name>
<keyword evidence="1" id="KW-1133">Transmembrane helix</keyword>
<evidence type="ECO:0000256" key="1">
    <source>
        <dbReference type="SAM" id="Phobius"/>
    </source>
</evidence>
<feature type="transmembrane region" description="Helical" evidence="1">
    <location>
        <begin position="64"/>
        <end position="82"/>
    </location>
</feature>